<reference evidence="1" key="1">
    <citation type="journal article" date="2021" name="Sci. Rep.">
        <title>Diploid genomic architecture of Nitzschia inconspicua, an elite biomass production diatom.</title>
        <authorList>
            <person name="Oliver A."/>
            <person name="Podell S."/>
            <person name="Pinowska A."/>
            <person name="Traller J.C."/>
            <person name="Smith S.R."/>
            <person name="McClure R."/>
            <person name="Beliaev A."/>
            <person name="Bohutskyi P."/>
            <person name="Hill E.A."/>
            <person name="Rabines A."/>
            <person name="Zheng H."/>
            <person name="Allen L.Z."/>
            <person name="Kuo A."/>
            <person name="Grigoriev I.V."/>
            <person name="Allen A.E."/>
            <person name="Hazlebeck D."/>
            <person name="Allen E.E."/>
        </authorList>
    </citation>
    <scope>NUCLEOTIDE SEQUENCE</scope>
    <source>
        <strain evidence="1">Hildebrandi</strain>
    </source>
</reference>
<keyword evidence="2" id="KW-1185">Reference proteome</keyword>
<dbReference type="EMBL" id="JAGRRH010000014">
    <property type="protein sequence ID" value="KAG7359251.1"/>
    <property type="molecule type" value="Genomic_DNA"/>
</dbReference>
<evidence type="ECO:0000313" key="1">
    <source>
        <dbReference type="EMBL" id="KAG7359251.1"/>
    </source>
</evidence>
<dbReference type="AlphaFoldDB" id="A0A9K3LEB9"/>
<evidence type="ECO:0000313" key="2">
    <source>
        <dbReference type="Proteomes" id="UP000693970"/>
    </source>
</evidence>
<protein>
    <submittedName>
        <fullName evidence="1">Uncharacterized protein</fullName>
    </submittedName>
</protein>
<reference evidence="1" key="2">
    <citation type="submission" date="2021-04" db="EMBL/GenBank/DDBJ databases">
        <authorList>
            <person name="Podell S."/>
        </authorList>
    </citation>
    <scope>NUCLEOTIDE SEQUENCE</scope>
    <source>
        <strain evidence="1">Hildebrandi</strain>
    </source>
</reference>
<proteinExistence type="predicted"/>
<accession>A0A9K3LEB9</accession>
<name>A0A9K3LEB9_9STRA</name>
<sequence>MGCSIKRASSSVGSSQALWNPTDPIGSIWKVGEQMDVPFFVVQVNDGSNYSPDISFHQDRSFIVASIGQCLYRHVTFNVLDRKCGTTIPCVFVTGQCHMPHGLLVMEIVHSESNIGDIFHDGTRWGTPFCCRWIHLAKVQCGGSFGLANVVVVVVVSTDKGVDIVKKSTPPNVACSKNRATTTRSV</sequence>
<dbReference type="Proteomes" id="UP000693970">
    <property type="component" value="Unassembled WGS sequence"/>
</dbReference>
<comment type="caution">
    <text evidence="1">The sequence shown here is derived from an EMBL/GenBank/DDBJ whole genome shotgun (WGS) entry which is preliminary data.</text>
</comment>
<organism evidence="1 2">
    <name type="scientific">Nitzschia inconspicua</name>
    <dbReference type="NCBI Taxonomy" id="303405"/>
    <lineage>
        <taxon>Eukaryota</taxon>
        <taxon>Sar</taxon>
        <taxon>Stramenopiles</taxon>
        <taxon>Ochrophyta</taxon>
        <taxon>Bacillariophyta</taxon>
        <taxon>Bacillariophyceae</taxon>
        <taxon>Bacillariophycidae</taxon>
        <taxon>Bacillariales</taxon>
        <taxon>Bacillariaceae</taxon>
        <taxon>Nitzschia</taxon>
    </lineage>
</organism>
<gene>
    <name evidence="1" type="ORF">IV203_015840</name>
</gene>